<dbReference type="Pfam" id="PF22672">
    <property type="entry name" value="DBL_C"/>
    <property type="match status" value="1"/>
</dbReference>
<accession>W7G3X9</accession>
<proteinExistence type="predicted"/>
<dbReference type="InterPro" id="IPR008602">
    <property type="entry name" value="Duffy-antigen-binding"/>
</dbReference>
<protein>
    <recommendedName>
        <fullName evidence="7">Duffy-binding-like domain-containing protein</fullName>
    </recommendedName>
</protein>
<evidence type="ECO:0000259" key="2">
    <source>
        <dbReference type="Pfam" id="PF03011"/>
    </source>
</evidence>
<dbReference type="EMBL" id="KE123476">
    <property type="protein sequence ID" value="EUT91580.1"/>
    <property type="molecule type" value="Genomic_DNA"/>
</dbReference>
<dbReference type="GO" id="GO:0046789">
    <property type="term" value="F:host cell surface receptor binding"/>
    <property type="evidence" value="ECO:0007669"/>
    <property type="project" value="InterPro"/>
</dbReference>
<organism evidence="6">
    <name type="scientific">Plasmodium falciparum Santa Lucia</name>
    <dbReference type="NCBI Taxonomy" id="478859"/>
    <lineage>
        <taxon>Eukaryota</taxon>
        <taxon>Sar</taxon>
        <taxon>Alveolata</taxon>
        <taxon>Apicomplexa</taxon>
        <taxon>Aconoidasida</taxon>
        <taxon>Haemosporida</taxon>
        <taxon>Plasmodiidae</taxon>
        <taxon>Plasmodium</taxon>
        <taxon>Plasmodium (Laverania)</taxon>
    </lineage>
</organism>
<dbReference type="Gene3D" id="1.20.1310.20">
    <property type="entry name" value="Duffy-antigen binding domain"/>
    <property type="match status" value="1"/>
</dbReference>
<evidence type="ECO:0000259" key="4">
    <source>
        <dbReference type="Pfam" id="PF18562"/>
    </source>
</evidence>
<dbReference type="SUPFAM" id="SSF140924">
    <property type="entry name" value="Duffy binding domain-like"/>
    <property type="match status" value="3"/>
</dbReference>
<dbReference type="Proteomes" id="UP000030666">
    <property type="component" value="Unassembled WGS sequence"/>
</dbReference>
<feature type="domain" description="Cysteine-rich interdomain region 1 gamma" evidence="4">
    <location>
        <begin position="142"/>
        <end position="191"/>
    </location>
</feature>
<dbReference type="Pfam" id="PF05424">
    <property type="entry name" value="Duffy_binding"/>
    <property type="match status" value="1"/>
</dbReference>
<dbReference type="GO" id="GO:0016020">
    <property type="term" value="C:membrane"/>
    <property type="evidence" value="ECO:0007669"/>
    <property type="project" value="InterPro"/>
</dbReference>
<sequence>MDFYCPRCQEECTSYNEWLKKKEGEFNKQKKKYEKEINDVRSNSHSTYDKKFYNNLKRKYSSFEKFVETLKEGAYCTNGIIDGKIDFNKPQDIFSRSKYCASCPVFGVTCKQGDCKNITENSCDKIKIAGLKNMRDKEPSMNMNMLVSDNKLNDFPKDLENFCNHTGIFKGIRNDKWSCNYLCNLDVCQLNSNYTHIHLDKRVAIKVLYKYWLEYFLEDYNKIQDKISSCINTANENLCINKCKNKCECIEKWINLKSAEWVKIKKRYQQQYGIKDEDISNKVRSFLEERQFKSDIDKAKGDFKNLHELEESSKCTESVSRDNVCKKKDVITILLNRLKKKIETCKTQHDENKNNNSCKTLPTPLPRRRHQGRRRVVRSVRIRRPRPPPPTRQSVARSATFTPDTPPLAGGGSAKPPGPTVVSEEEEEEEDEEDLDSNDQQEEPQQEAVAQPEASPPATPGVKPPCDIVKEHFKDKHDKNGAIDSCNPKNYNGWTCQTDKFENGHSGACMPPRRIKLCVINLKYLNEKKSPEELRKAFIQCAAAETFFLWHKYKVDKEIEKKKEKTEQDGRVYKPSIPNELDEDLKKGTIPDDFKRQMFYTFGDYRDLCLDKDIGNDVSEVEKSIKRVFSSNGDKTPNGHERQKFWENYGEDIWHGMLCALTYKENGAKGIDAKIEQNKDLKGALLDDSGNKPKKPQYQYNSVKFSDNRNGPDLETFAKRPQFLRWFTEWSDEFCTERKKKEKKVSEDCKTDYDGCEKNKSGSCANACKAYNQYITNKKEEYD</sequence>
<feature type="region of interest" description="Disordered" evidence="1">
    <location>
        <begin position="349"/>
        <end position="468"/>
    </location>
</feature>
<dbReference type="InterPro" id="IPR004258">
    <property type="entry name" value="DBL"/>
</dbReference>
<evidence type="ECO:0000313" key="6">
    <source>
        <dbReference type="EMBL" id="EUT91580.1"/>
    </source>
</evidence>
<gene>
    <name evidence="6" type="ORF">PFAG_00565</name>
</gene>
<dbReference type="AlphaFoldDB" id="W7G3X9"/>
<evidence type="ECO:0000256" key="1">
    <source>
        <dbReference type="SAM" id="MobiDB-lite"/>
    </source>
</evidence>
<feature type="non-terminal residue" evidence="6">
    <location>
        <position position="783"/>
    </location>
</feature>
<dbReference type="Pfam" id="PF18562">
    <property type="entry name" value="CIDR1_gamma"/>
    <property type="match status" value="1"/>
</dbReference>
<dbReference type="InterPro" id="IPR041480">
    <property type="entry name" value="CIDR1_gamma"/>
</dbReference>
<feature type="domain" description="Duffy-binding-like" evidence="2">
    <location>
        <begin position="208"/>
        <end position="352"/>
    </location>
</feature>
<dbReference type="InterPro" id="IPR042202">
    <property type="entry name" value="Duffy-ag-bd_sf"/>
</dbReference>
<evidence type="ECO:0008006" key="7">
    <source>
        <dbReference type="Google" id="ProtNLM"/>
    </source>
</evidence>
<feature type="compositionally biased region" description="Polar residues" evidence="1">
    <location>
        <begin position="393"/>
        <end position="403"/>
    </location>
</feature>
<evidence type="ECO:0000259" key="5">
    <source>
        <dbReference type="Pfam" id="PF22672"/>
    </source>
</evidence>
<feature type="domain" description="Duffy-antigen binding" evidence="3">
    <location>
        <begin position="507"/>
        <end position="701"/>
    </location>
</feature>
<dbReference type="FunFam" id="1.20.58.1930:FF:000001">
    <property type="entry name" value="Erythrocyte membrane protein 1, PfEMP1"/>
    <property type="match status" value="1"/>
</dbReference>
<evidence type="ECO:0000259" key="3">
    <source>
        <dbReference type="Pfam" id="PF05424"/>
    </source>
</evidence>
<dbReference type="Gene3D" id="1.20.58.830">
    <property type="match status" value="2"/>
</dbReference>
<feature type="compositionally biased region" description="Basic residues" evidence="1">
    <location>
        <begin position="366"/>
        <end position="386"/>
    </location>
</feature>
<feature type="compositionally biased region" description="Pro residues" evidence="1">
    <location>
        <begin position="454"/>
        <end position="463"/>
    </location>
</feature>
<dbReference type="Pfam" id="PF03011">
    <property type="entry name" value="PFEMP"/>
    <property type="match status" value="1"/>
</dbReference>
<reference evidence="6" key="1">
    <citation type="submission" date="2013-02" db="EMBL/GenBank/DDBJ databases">
        <title>The Genome Sequence of Plasmodium falciparum Santa Lucia.</title>
        <authorList>
            <consortium name="The Broad Institute Genome Sequencing Platform"/>
            <consortium name="The Broad Institute Genome Sequencing Center for Infectious Disease"/>
            <person name="Neafsey D."/>
            <person name="Cheeseman I."/>
            <person name="Volkman S."/>
            <person name="Adams J."/>
            <person name="Walker B."/>
            <person name="Young S.K."/>
            <person name="Zeng Q."/>
            <person name="Gargeya S."/>
            <person name="Fitzgerald M."/>
            <person name="Haas B."/>
            <person name="Abouelleil A."/>
            <person name="Alvarado L."/>
            <person name="Arachchi H.M."/>
            <person name="Berlin A.M."/>
            <person name="Chapman S.B."/>
            <person name="Dewar J."/>
            <person name="Goldberg J."/>
            <person name="Griggs A."/>
            <person name="Gujja S."/>
            <person name="Hansen M."/>
            <person name="Howarth C."/>
            <person name="Imamovic A."/>
            <person name="Larimer J."/>
            <person name="McCowan C."/>
            <person name="Murphy C."/>
            <person name="Neiman D."/>
            <person name="Pearson M."/>
            <person name="Priest M."/>
            <person name="Roberts A."/>
            <person name="Saif S."/>
            <person name="Shea T."/>
            <person name="Sisk P."/>
            <person name="Sykes S."/>
            <person name="Wortman J."/>
            <person name="Nusbaum C."/>
            <person name="Birren B."/>
        </authorList>
    </citation>
    <scope>NUCLEOTIDE SEQUENCE [LARGE SCALE GENOMIC DNA]</scope>
    <source>
        <strain evidence="6">Santa Lucia</strain>
    </source>
</reference>
<dbReference type="InterPro" id="IPR054595">
    <property type="entry name" value="DBL_C"/>
</dbReference>
<dbReference type="Gene3D" id="1.20.58.1930">
    <property type="match status" value="1"/>
</dbReference>
<name>W7G3X9_PLAFA</name>
<feature type="domain" description="Duffy-binding-like" evidence="5">
    <location>
        <begin position="2"/>
        <end position="98"/>
    </location>
</feature>
<feature type="compositionally biased region" description="Acidic residues" evidence="1">
    <location>
        <begin position="423"/>
        <end position="445"/>
    </location>
</feature>